<dbReference type="STRING" id="380358.XALC_2570"/>
<evidence type="ECO:0000313" key="2">
    <source>
        <dbReference type="Proteomes" id="UP000001890"/>
    </source>
</evidence>
<sequence>MAISPACGSCDTFEWLALMDVLGFEDFEFTVLCGQLTPLMLDMPQPGLRKFSLASGKRFFLICDVDAQSDPCFRPHDIVCLYSSMPLVAGDVFIAQAERFNALVRQGLRTCLLYRCEGGALGQALEECTCAAVRIEWETPYMHAEEQRSGLMLSSGWRTGISEHAASLIANYMHTRARSGDALAQRPCLEGVGKP</sequence>
<gene>
    <name evidence="1" type="ordered locus">XALc_2570</name>
</gene>
<keyword evidence="2" id="KW-1185">Reference proteome</keyword>
<dbReference type="GeneID" id="57877875"/>
<dbReference type="AlphaFoldDB" id="D2UF88"/>
<protein>
    <submittedName>
        <fullName evidence="1">Uncharacterized protein</fullName>
    </submittedName>
</protein>
<proteinExistence type="predicted"/>
<dbReference type="RefSeq" id="WP_012917044.1">
    <property type="nucleotide sequence ID" value="NC_013722.1"/>
</dbReference>
<dbReference type="Proteomes" id="UP000001890">
    <property type="component" value="Chromosome"/>
</dbReference>
<dbReference type="EMBL" id="FP565176">
    <property type="protein sequence ID" value="CBA17049.1"/>
    <property type="molecule type" value="Genomic_DNA"/>
</dbReference>
<dbReference type="KEGG" id="xal:XALC_2570"/>
<evidence type="ECO:0000313" key="1">
    <source>
        <dbReference type="EMBL" id="CBA17049.1"/>
    </source>
</evidence>
<reference evidence="1 2" key="1">
    <citation type="journal article" date="2009" name="BMC Genomics">
        <title>The complete genome sequence of Xanthomonas albilineans provides new insights into the reductive genome evolution of the xylem-limited Xanthomonadaceae.</title>
        <authorList>
            <person name="Pieretti I."/>
            <person name="Royer M."/>
            <person name="Barbe V."/>
            <person name="Carrere S."/>
            <person name="Koebnik R."/>
            <person name="Cociancich S."/>
            <person name="Couloux A."/>
            <person name="Darrasse A."/>
            <person name="Gouzy J."/>
            <person name="Jacques M.A."/>
            <person name="Lauber E."/>
            <person name="Manceau C."/>
            <person name="Mangenot S."/>
            <person name="Poussier S."/>
            <person name="Segurens B."/>
            <person name="Szurek B."/>
            <person name="Verdier V."/>
            <person name="Arlat M."/>
            <person name="Rott P."/>
        </authorList>
    </citation>
    <scope>NUCLEOTIDE SEQUENCE [LARGE SCALE GENOMIC DNA]</scope>
    <source>
        <strain evidence="2">GPE PC73 / CFBP 7063</strain>
    </source>
</reference>
<dbReference type="OrthoDB" id="6009215at2"/>
<organism evidence="1 2">
    <name type="scientific">Xanthomonas albilineans (strain GPE PC73 / CFBP 7063)</name>
    <dbReference type="NCBI Taxonomy" id="380358"/>
    <lineage>
        <taxon>Bacteria</taxon>
        <taxon>Pseudomonadati</taxon>
        <taxon>Pseudomonadota</taxon>
        <taxon>Gammaproteobacteria</taxon>
        <taxon>Lysobacterales</taxon>
        <taxon>Lysobacteraceae</taxon>
        <taxon>Xanthomonas</taxon>
    </lineage>
</organism>
<name>D2UF88_XANAP</name>
<accession>D2UF88</accession>